<evidence type="ECO:0000256" key="4">
    <source>
        <dbReference type="ARBA" id="ARBA00022737"/>
    </source>
</evidence>
<gene>
    <name evidence="8" type="ORF">SEMRO_47_G027940.1</name>
</gene>
<evidence type="ECO:0000256" key="1">
    <source>
        <dbReference type="ARBA" id="ARBA00006241"/>
    </source>
</evidence>
<keyword evidence="9" id="KW-1185">Reference proteome</keyword>
<dbReference type="Proteomes" id="UP001153069">
    <property type="component" value="Unassembled WGS sequence"/>
</dbReference>
<organism evidence="8 9">
    <name type="scientific">Seminavis robusta</name>
    <dbReference type="NCBI Taxonomy" id="568900"/>
    <lineage>
        <taxon>Eukaryota</taxon>
        <taxon>Sar</taxon>
        <taxon>Stramenopiles</taxon>
        <taxon>Ochrophyta</taxon>
        <taxon>Bacillariophyta</taxon>
        <taxon>Bacillariophyceae</taxon>
        <taxon>Bacillariophycidae</taxon>
        <taxon>Naviculales</taxon>
        <taxon>Naviculaceae</taxon>
        <taxon>Seminavis</taxon>
    </lineage>
</organism>
<feature type="compositionally biased region" description="Low complexity" evidence="7">
    <location>
        <begin position="1229"/>
        <end position="1249"/>
    </location>
</feature>
<feature type="compositionally biased region" description="Low complexity" evidence="7">
    <location>
        <begin position="873"/>
        <end position="897"/>
    </location>
</feature>
<feature type="compositionally biased region" description="Low complexity" evidence="7">
    <location>
        <begin position="302"/>
        <end position="311"/>
    </location>
</feature>
<evidence type="ECO:0000256" key="6">
    <source>
        <dbReference type="ARBA" id="ARBA00045806"/>
    </source>
</evidence>
<keyword evidence="4" id="KW-0677">Repeat</keyword>
<feature type="region of interest" description="Disordered" evidence="7">
    <location>
        <begin position="1"/>
        <end position="27"/>
    </location>
</feature>
<feature type="region of interest" description="Disordered" evidence="7">
    <location>
        <begin position="500"/>
        <end position="540"/>
    </location>
</feature>
<comment type="similarity">
    <text evidence="1">Belongs to the plasmodium circumsporozoite protein family.</text>
</comment>
<evidence type="ECO:0000313" key="8">
    <source>
        <dbReference type="EMBL" id="CAB9498874.1"/>
    </source>
</evidence>
<dbReference type="EMBL" id="CAICTM010000047">
    <property type="protein sequence ID" value="CAB9498874.1"/>
    <property type="molecule type" value="Genomic_DNA"/>
</dbReference>
<evidence type="ECO:0000256" key="3">
    <source>
        <dbReference type="ARBA" id="ARBA00022522"/>
    </source>
</evidence>
<feature type="compositionally biased region" description="Low complexity" evidence="7">
    <location>
        <begin position="1366"/>
        <end position="1382"/>
    </location>
</feature>
<feature type="region of interest" description="Disordered" evidence="7">
    <location>
        <begin position="154"/>
        <end position="176"/>
    </location>
</feature>
<comment type="function">
    <text evidence="6">Essential sporozoite protein. In the mosquito vector, required for sporozoite development in the oocyst, migration through the vector hemolymph and entry into the vector salivary glands. In the vertebrate host, required for sporozoite migration through the host dermis and infection of host hepatocytes. Binds to highly sulfated heparan sulfate proteoglycans (HSPGs) on the surface of host hepatocytes.</text>
</comment>
<sequence length="1382" mass="143825">MRSNIRDPSGMIPISVASDHTPRSEDADSFAFDGNASNSSFFMTVAEEGSISPLGASELVGQSFRRRNIDIHDAVGMGLLEDDSSTTNQGNDEVALRSCLSSSRRRKPHAAVGMGLMEDESLTERGDDEFLRPSLERTGRRRVLFLLDDDDDDDQDLDRSRVSVKGRPLTGADFDMMKSKLQEEDDDGSDESSSFHSGSLDFRTMLDYKDRDGSDSEYGDDPSVIEAAELREQQVRRSLAFATFAAALTMLVSKGISCLMRYASRNSPEQDIVEEAAEDLTNSTHFSTSTTNLGAMGGVNPSGAAQSQATQAMATQAAQNAAGAAASGSSSAASGAAGFSTGILNAIAASSQASQLGMVMGIAAVAATATTAVINGGFTKEAMTEEMSNLNAPWVPDPLGVVYCGNEDATDLRGSVDIMIQYATPEEIAAKKGELEELFMDAYNNVSGMCNGLFDRVLVSASLEAFQDVSASLNDTVLVLTKWTAVVNCDGCPEDEPLFSTTNKTSSQNGTAHDTSLAASSSNGRRQLASNPDVEADTQPYNVDDMQDLFDQFWIYFARESPLILGENALLLKESRVVLMRLTGDDGQLIDEIKSPDFRAAPLIDTSTPSALPSASPSALPSASPSAMPSASPSALPSASPSAMPSASPSATPSASPSATPSAQPSATSDSPSAFSTTSVVTVAPSDPSFRVSDGFVLAPFATVAPSDPSFRVSDGFVLAPFETVEPTSMPSPKPTKPPNPPSTLPPTQSLPRTESLPTDEPTPLPTDEPTPEPTSEPTTEPPTSEPTSEPPTSEPTSEPPTSEPTPEPTDEPTLPPTELPSGRPSAIPSSSPTSLPSSLPTVKPGNPSASPTTTPPSENPSGFPSLSPSEIPSLAPSATPSLTPTRTLSSPPTATPGNPSANPTRMPTPEPTGVPSASPSEIPTIRPTQAPTSSPTGCGFITTEEFFYLSLTGGTSSLSDSDITQAFGRAYEVVDKNACSAVLLRAHVQRRISASRRRLQGIPPEQAVILVTNNATETEPFLPTVGQRAAFVLAFNVATAGSGVAATDISRETLAPSSSPSALSQPPLQATILAFSQVHPQVATPQILNQVILRASPPVFLQALFQAHLRALCQAHFRAHLQAPLQVLPQPQPLATALVYPNQAAAPATDQLHLCQHANQLLLQALLRALPQATAPASLQYPFQAQVLALPQPLSLNLVPPPVLYQSLPPLAPPPAPVLPPPIPKPSSTPSGAPSTTPSKMPTTPEPSFTTSVLPSSNPSGAPSNIPATPEPSATPSFAPSTNPSSTRSSVPTIPEPSSTPSVLGSSNPSSPPVNIPTIPEPSSSPSVLPSSNPSPAPSNTPTIPEPSSSPSVLPSSNPSPAPSNTPSIPEPSTTPSLHQA</sequence>
<feature type="region of interest" description="Disordered" evidence="7">
    <location>
        <begin position="724"/>
        <end position="938"/>
    </location>
</feature>
<comment type="caution">
    <text evidence="8">The sequence shown here is derived from an EMBL/GenBank/DDBJ whole genome shotgun (WGS) entry which is preliminary data.</text>
</comment>
<feature type="compositionally biased region" description="Low complexity" evidence="7">
    <location>
        <begin position="1341"/>
        <end position="1358"/>
    </location>
</feature>
<feature type="compositionally biased region" description="Low complexity" evidence="7">
    <location>
        <begin position="829"/>
        <end position="853"/>
    </location>
</feature>
<evidence type="ECO:0000256" key="2">
    <source>
        <dbReference type="ARBA" id="ARBA00021911"/>
    </source>
</evidence>
<feature type="compositionally biased region" description="Low complexity" evidence="7">
    <location>
        <begin position="1298"/>
        <end position="1310"/>
    </location>
</feature>
<evidence type="ECO:0000313" key="9">
    <source>
        <dbReference type="Proteomes" id="UP001153069"/>
    </source>
</evidence>
<dbReference type="InterPro" id="IPR051860">
    <property type="entry name" value="Plasmodium_CSP_Invasion"/>
</dbReference>
<evidence type="ECO:0000256" key="7">
    <source>
        <dbReference type="SAM" id="MobiDB-lite"/>
    </source>
</evidence>
<name>A0A9N8DFT0_9STRA</name>
<feature type="compositionally biased region" description="Low complexity" evidence="7">
    <location>
        <begin position="1317"/>
        <end position="1333"/>
    </location>
</feature>
<feature type="compositionally biased region" description="Low complexity" evidence="7">
    <location>
        <begin position="606"/>
        <end position="674"/>
    </location>
</feature>
<dbReference type="PANTHER" id="PTHR44826:SF3">
    <property type="entry name" value="SPORE COAT PROTEIN SP85"/>
    <property type="match status" value="1"/>
</dbReference>
<feature type="region of interest" description="Disordered" evidence="7">
    <location>
        <begin position="604"/>
        <end position="674"/>
    </location>
</feature>
<feature type="compositionally biased region" description="Pro residues" evidence="7">
    <location>
        <begin position="1217"/>
        <end position="1228"/>
    </location>
</feature>
<feature type="compositionally biased region" description="Polar residues" evidence="7">
    <location>
        <begin position="1250"/>
        <end position="1293"/>
    </location>
</feature>
<accession>A0A9N8DFT0</accession>
<feature type="compositionally biased region" description="Polar residues" evidence="7">
    <location>
        <begin position="500"/>
        <end position="530"/>
    </location>
</feature>
<feature type="region of interest" description="Disordered" evidence="7">
    <location>
        <begin position="291"/>
        <end position="311"/>
    </location>
</feature>
<reference evidence="8" key="1">
    <citation type="submission" date="2020-06" db="EMBL/GenBank/DDBJ databases">
        <authorList>
            <consortium name="Plant Systems Biology data submission"/>
        </authorList>
    </citation>
    <scope>NUCLEOTIDE SEQUENCE</scope>
    <source>
        <strain evidence="8">D6</strain>
    </source>
</reference>
<feature type="compositionally biased region" description="Low complexity" evidence="7">
    <location>
        <begin position="746"/>
        <end position="760"/>
    </location>
</feature>
<feature type="compositionally biased region" description="Pro residues" evidence="7">
    <location>
        <begin position="761"/>
        <end position="819"/>
    </location>
</feature>
<evidence type="ECO:0000256" key="5">
    <source>
        <dbReference type="ARBA" id="ARBA00033726"/>
    </source>
</evidence>
<keyword evidence="3" id="KW-0748">Sporozoite</keyword>
<feature type="region of interest" description="Disordered" evidence="7">
    <location>
        <begin position="107"/>
        <end position="127"/>
    </location>
</feature>
<dbReference type="PANTHER" id="PTHR44826">
    <property type="entry name" value="SPORE COAT PROTEIN SP85"/>
    <property type="match status" value="1"/>
</dbReference>
<protein>
    <recommendedName>
        <fullName evidence="2">Circumsporozoite protein</fullName>
    </recommendedName>
</protein>
<feature type="region of interest" description="Disordered" evidence="7">
    <location>
        <begin position="1217"/>
        <end position="1382"/>
    </location>
</feature>
<proteinExistence type="inferred from homology"/>
<comment type="function">
    <text evidence="5">In the vertebrate host, binds to highly sulfated heparan sulfate proteoglycans (HSPGs) on the surface of host hepatocytes and is required for sporozoite invasion of the host hepatocytes.</text>
</comment>
<feature type="compositionally biased region" description="Pro residues" evidence="7">
    <location>
        <begin position="730"/>
        <end position="745"/>
    </location>
</feature>
<feature type="compositionally biased region" description="Polar residues" evidence="7">
    <location>
        <begin position="916"/>
        <end position="937"/>
    </location>
</feature>